<evidence type="ECO:0000256" key="5">
    <source>
        <dbReference type="ARBA" id="ARBA00023002"/>
    </source>
</evidence>
<dbReference type="GO" id="GO:0016706">
    <property type="term" value="F:2-oxoglutarate-dependent dioxygenase activity"/>
    <property type="evidence" value="ECO:0007669"/>
    <property type="project" value="TreeGrafter"/>
</dbReference>
<dbReference type="InterPro" id="IPR003819">
    <property type="entry name" value="TauD/TfdA-like"/>
</dbReference>
<evidence type="ECO:0000256" key="2">
    <source>
        <dbReference type="ARBA" id="ARBA00005896"/>
    </source>
</evidence>
<dbReference type="GO" id="GO:0005737">
    <property type="term" value="C:cytoplasm"/>
    <property type="evidence" value="ECO:0007669"/>
    <property type="project" value="TreeGrafter"/>
</dbReference>
<dbReference type="GO" id="GO:0046872">
    <property type="term" value="F:metal ion binding"/>
    <property type="evidence" value="ECO:0007669"/>
    <property type="project" value="UniProtKB-KW"/>
</dbReference>
<dbReference type="Proteomes" id="UP000676310">
    <property type="component" value="Unassembled WGS sequence"/>
</dbReference>
<dbReference type="AlphaFoldDB" id="A0A8J2N650"/>
<accession>A0A8J2N650</accession>
<keyword evidence="6" id="KW-0408">Iron</keyword>
<comment type="caution">
    <text evidence="8">The sequence shown here is derived from an EMBL/GenBank/DDBJ whole genome shotgun (WGS) entry which is preliminary data.</text>
</comment>
<dbReference type="RefSeq" id="XP_043175645.1">
    <property type="nucleotide sequence ID" value="XM_043319710.1"/>
</dbReference>
<comment type="similarity">
    <text evidence="2">Belongs to the TfdA dioxygenase family.</text>
</comment>
<sequence>MKNPLEPSGVLDHFEYFDSTPVIGREYPTLNVVELMENPNADELLRELVYIIAARGVVFLRKQDNLTPELQKRLVQRLGELSSKPSESGVHIHPVLHSRFKVPGISKDDENMSVNSDVFKELYTDKRVDSTRSDKKQSSDLWHSDITWEKVPSDYTALRLNLLPPTGGDTC</sequence>
<feature type="domain" description="TauD/TfdA-like" evidence="7">
    <location>
        <begin position="17"/>
        <end position="170"/>
    </location>
</feature>
<evidence type="ECO:0000259" key="7">
    <source>
        <dbReference type="Pfam" id="PF02668"/>
    </source>
</evidence>
<dbReference type="PANTHER" id="PTHR30468">
    <property type="entry name" value="ALPHA-KETOGLUTARATE-DEPENDENT SULFONATE DIOXYGENASE"/>
    <property type="match status" value="1"/>
</dbReference>
<dbReference type="InterPro" id="IPR051323">
    <property type="entry name" value="AtsK-like"/>
</dbReference>
<evidence type="ECO:0000313" key="8">
    <source>
        <dbReference type="EMBL" id="CAG5188951.1"/>
    </source>
</evidence>
<keyword evidence="9" id="KW-1185">Reference proteome</keyword>
<proteinExistence type="inferred from homology"/>
<evidence type="ECO:0000256" key="1">
    <source>
        <dbReference type="ARBA" id="ARBA00001954"/>
    </source>
</evidence>
<dbReference type="Gene3D" id="3.60.130.10">
    <property type="entry name" value="Clavaminate synthase-like"/>
    <property type="match status" value="1"/>
</dbReference>
<dbReference type="EMBL" id="CAJRGZ010000032">
    <property type="protein sequence ID" value="CAG5188951.1"/>
    <property type="molecule type" value="Genomic_DNA"/>
</dbReference>
<dbReference type="SUPFAM" id="SSF51197">
    <property type="entry name" value="Clavaminate synthase-like"/>
    <property type="match status" value="1"/>
</dbReference>
<keyword evidence="4" id="KW-0223">Dioxygenase</keyword>
<dbReference type="PANTHER" id="PTHR30468:SF10">
    <property type="entry name" value="TAUD_TFDA-LIKE DOMAIN-CONTAINING PROTEIN"/>
    <property type="match status" value="1"/>
</dbReference>
<dbReference type="InterPro" id="IPR042098">
    <property type="entry name" value="TauD-like_sf"/>
</dbReference>
<keyword evidence="5" id="KW-0560">Oxidoreductase</keyword>
<dbReference type="GeneID" id="67012407"/>
<evidence type="ECO:0000313" key="9">
    <source>
        <dbReference type="Proteomes" id="UP000676310"/>
    </source>
</evidence>
<keyword evidence="3" id="KW-0479">Metal-binding</keyword>
<gene>
    <name evidence="8" type="ORF">ALTATR162_LOCUS12065</name>
</gene>
<evidence type="ECO:0000256" key="4">
    <source>
        <dbReference type="ARBA" id="ARBA00022964"/>
    </source>
</evidence>
<evidence type="ECO:0000256" key="3">
    <source>
        <dbReference type="ARBA" id="ARBA00022723"/>
    </source>
</evidence>
<dbReference type="OrthoDB" id="10257314at2759"/>
<comment type="cofactor">
    <cofactor evidence="1">
        <name>Fe(2+)</name>
        <dbReference type="ChEBI" id="CHEBI:29033"/>
    </cofactor>
</comment>
<protein>
    <recommendedName>
        <fullName evidence="7">TauD/TfdA-like domain-containing protein</fullName>
    </recommendedName>
</protein>
<organism evidence="8 9">
    <name type="scientific">Alternaria atra</name>
    <dbReference type="NCBI Taxonomy" id="119953"/>
    <lineage>
        <taxon>Eukaryota</taxon>
        <taxon>Fungi</taxon>
        <taxon>Dikarya</taxon>
        <taxon>Ascomycota</taxon>
        <taxon>Pezizomycotina</taxon>
        <taxon>Dothideomycetes</taxon>
        <taxon>Pleosporomycetidae</taxon>
        <taxon>Pleosporales</taxon>
        <taxon>Pleosporineae</taxon>
        <taxon>Pleosporaceae</taxon>
        <taxon>Alternaria</taxon>
        <taxon>Alternaria sect. Ulocladioides</taxon>
    </lineage>
</organism>
<evidence type="ECO:0000256" key="6">
    <source>
        <dbReference type="ARBA" id="ARBA00023004"/>
    </source>
</evidence>
<dbReference type="Pfam" id="PF02668">
    <property type="entry name" value="TauD"/>
    <property type="match status" value="1"/>
</dbReference>
<name>A0A8J2N650_9PLEO</name>
<reference evidence="8" key="1">
    <citation type="submission" date="2021-05" db="EMBL/GenBank/DDBJ databases">
        <authorList>
            <person name="Stam R."/>
        </authorList>
    </citation>
    <scope>NUCLEOTIDE SEQUENCE</scope>
    <source>
        <strain evidence="8">CS162</strain>
    </source>
</reference>